<accession>A0A0G4F2R0</accession>
<sequence>MRLRAPKEKSKGDKGKEVPAAAAAASSSSSPVATQAGEEKDSDVVSPFTGESNKAAGETEQSPSSSAAAEKSPLESSQPQRPSDRVGMRDFLVFFFLDQRYPLVSTTDLRFCLKPAGKKTDEAPPAAAAAAAAASSSSSSPASDRSNLVVLQNTAERVGKRGELLRSQLEPKPLVSSPHQGGSRGDGERGNASAVNPLTSLSATDAAALSRRKSKLTATFGLPDQGVSSTGNGSVAQLAFQFGSSLGRLDSFDQQMDSEIVTDGMDCIRKVNICPPLNHGSSWAWDANRGVWDEPNPSSTWVEERYFGDEGLREGPRGYVSRYRNINSGLVTRKPPIEGCFSVDEYTGGEEIPRSDGSESEESSSDDE</sequence>
<gene>
    <name evidence="2" type="ORF">Cvel_14858</name>
</gene>
<evidence type="ECO:0000256" key="1">
    <source>
        <dbReference type="SAM" id="MobiDB-lite"/>
    </source>
</evidence>
<dbReference type="EMBL" id="CDMZ01000082">
    <property type="protein sequence ID" value="CEM06235.1"/>
    <property type="molecule type" value="Genomic_DNA"/>
</dbReference>
<protein>
    <submittedName>
        <fullName evidence="2">Uncharacterized protein</fullName>
    </submittedName>
</protein>
<feature type="compositionally biased region" description="Low complexity" evidence="1">
    <location>
        <begin position="18"/>
        <end position="33"/>
    </location>
</feature>
<feature type="compositionally biased region" description="Basic and acidic residues" evidence="1">
    <location>
        <begin position="1"/>
        <end position="17"/>
    </location>
</feature>
<evidence type="ECO:0000313" key="2">
    <source>
        <dbReference type="EMBL" id="CEM06235.1"/>
    </source>
</evidence>
<feature type="region of interest" description="Disordered" evidence="1">
    <location>
        <begin position="342"/>
        <end position="368"/>
    </location>
</feature>
<feature type="region of interest" description="Disordered" evidence="1">
    <location>
        <begin position="1"/>
        <end position="84"/>
    </location>
</feature>
<dbReference type="AlphaFoldDB" id="A0A0G4F2R0"/>
<feature type="compositionally biased region" description="Low complexity" evidence="1">
    <location>
        <begin position="62"/>
        <end position="77"/>
    </location>
</feature>
<dbReference type="VEuPathDB" id="CryptoDB:Cvel_14858"/>
<proteinExistence type="predicted"/>
<reference evidence="2" key="1">
    <citation type="submission" date="2014-11" db="EMBL/GenBank/DDBJ databases">
        <authorList>
            <person name="Otto D Thomas"/>
            <person name="Naeem Raeece"/>
        </authorList>
    </citation>
    <scope>NUCLEOTIDE SEQUENCE</scope>
</reference>
<organism evidence="2">
    <name type="scientific">Chromera velia CCMP2878</name>
    <dbReference type="NCBI Taxonomy" id="1169474"/>
    <lineage>
        <taxon>Eukaryota</taxon>
        <taxon>Sar</taxon>
        <taxon>Alveolata</taxon>
        <taxon>Colpodellida</taxon>
        <taxon>Chromeraceae</taxon>
        <taxon>Chromera</taxon>
    </lineage>
</organism>
<name>A0A0G4F2R0_9ALVE</name>
<feature type="region of interest" description="Disordered" evidence="1">
    <location>
        <begin position="160"/>
        <end position="199"/>
    </location>
</feature>
<feature type="compositionally biased region" description="Acidic residues" evidence="1">
    <location>
        <begin position="358"/>
        <end position="368"/>
    </location>
</feature>